<gene>
    <name evidence="1" type="ORF">VIBNISOn1_p0193</name>
</gene>
<sequence>MRVSLNNHFFFTVVIGGDVCFDYIDLHWKGNLRLSALIGKGVVRSGHGVSCARKTRYLSTKRTDAGIVC</sequence>
<dbReference type="AlphaFoldDB" id="A0AAV2W182"/>
<comment type="caution">
    <text evidence="1">The sequence shown here is derived from an EMBL/GenBank/DDBJ whole genome shotgun (WGS) entry which is preliminary data.</text>
</comment>
<name>A0AAV2W182_9VIBR</name>
<evidence type="ECO:0000313" key="2">
    <source>
        <dbReference type="Proteomes" id="UP000018211"/>
    </source>
</evidence>
<dbReference type="Proteomes" id="UP000018211">
    <property type="component" value="Unassembled WGS sequence"/>
</dbReference>
<organism evidence="1 2">
    <name type="scientific">Vibrio nigripulchritudo SOn1</name>
    <dbReference type="NCBI Taxonomy" id="1238450"/>
    <lineage>
        <taxon>Bacteria</taxon>
        <taxon>Pseudomonadati</taxon>
        <taxon>Pseudomonadota</taxon>
        <taxon>Gammaproteobacteria</taxon>
        <taxon>Vibrionales</taxon>
        <taxon>Vibrionaceae</taxon>
        <taxon>Vibrio</taxon>
    </lineage>
</organism>
<accession>A0AAV2W182</accession>
<protein>
    <submittedName>
        <fullName evidence="1">Uncharacterized protein</fullName>
    </submittedName>
</protein>
<evidence type="ECO:0000313" key="1">
    <source>
        <dbReference type="EMBL" id="CCO50356.1"/>
    </source>
</evidence>
<reference evidence="1 2" key="1">
    <citation type="journal article" date="2013" name="ISME J.">
        <title>Comparative genomics of pathogenic lineages of Vibrio nigripulchritudo identifies virulence-associated traits.</title>
        <authorList>
            <person name="Goudenege D."/>
            <person name="Labreuche Y."/>
            <person name="Krin E."/>
            <person name="Ansquer D."/>
            <person name="Mangenot S."/>
            <person name="Calteau A."/>
            <person name="Medigue C."/>
            <person name="Mazel D."/>
            <person name="Polz M.F."/>
            <person name="Le Roux F."/>
        </authorList>
    </citation>
    <scope>NUCLEOTIDE SEQUENCE [LARGE SCALE GENOMIC DNA]</scope>
    <source>
        <strain evidence="1 2">SOn1</strain>
    </source>
</reference>
<dbReference type="EMBL" id="CAOF01000201">
    <property type="protein sequence ID" value="CCO50356.1"/>
    <property type="molecule type" value="Genomic_DNA"/>
</dbReference>
<proteinExistence type="predicted"/>